<protein>
    <recommendedName>
        <fullName evidence="5">Release factor glutamine methyltransferase</fullName>
        <shortName evidence="5">RF MTase</shortName>
        <ecNumber evidence="5">2.1.1.297</ecNumber>
    </recommendedName>
    <alternativeName>
        <fullName evidence="5">N5-glutamine methyltransferase PrmC</fullName>
    </alternativeName>
    <alternativeName>
        <fullName evidence="5">Protein-(glutamine-N5) MTase PrmC</fullName>
    </alternativeName>
    <alternativeName>
        <fullName evidence="5">Protein-glutamine N-methyltransferase PrmC</fullName>
    </alternativeName>
</protein>
<dbReference type="NCBIfam" id="TIGR00536">
    <property type="entry name" value="hemK_fam"/>
    <property type="match status" value="1"/>
</dbReference>
<evidence type="ECO:0000256" key="1">
    <source>
        <dbReference type="ARBA" id="ARBA00022603"/>
    </source>
</evidence>
<dbReference type="NCBIfam" id="TIGR03534">
    <property type="entry name" value="RF_mod_PrmC"/>
    <property type="match status" value="1"/>
</dbReference>
<dbReference type="InterPro" id="IPR040758">
    <property type="entry name" value="PrmC_N"/>
</dbReference>
<name>A0ABY1NME5_9RHOB</name>
<keyword evidence="3 5" id="KW-0949">S-adenosyl-L-methionine</keyword>
<dbReference type="PANTHER" id="PTHR18895">
    <property type="entry name" value="HEMK METHYLTRANSFERASE"/>
    <property type="match status" value="1"/>
</dbReference>
<dbReference type="HAMAP" id="MF_02126">
    <property type="entry name" value="RF_methyltr_PrmC"/>
    <property type="match status" value="1"/>
</dbReference>
<dbReference type="SUPFAM" id="SSF53335">
    <property type="entry name" value="S-adenosyl-L-methionine-dependent methyltransferases"/>
    <property type="match status" value="1"/>
</dbReference>
<evidence type="ECO:0000256" key="2">
    <source>
        <dbReference type="ARBA" id="ARBA00022679"/>
    </source>
</evidence>
<feature type="binding site" evidence="5">
    <location>
        <position position="184"/>
    </location>
    <ligand>
        <name>S-adenosyl-L-methionine</name>
        <dbReference type="ChEBI" id="CHEBI:59789"/>
    </ligand>
</feature>
<sequence>MKGTIAALVKRAVTVLQDIPVDNPVGEARLLVSHATGIPVGRLTLELREAATAAQEAALETLLTRRTAHEPVSHMLGKRAFFNHEFIVTPDALDPRPDTEALVLQALGARFSTVLDLGTGTGAIILSLLAERPEATGVATDLSPAALGVAHQNADQIGLTDRLTLLESDWYTAVTRTFDLIVSNPPYIALDEMPYLGRELSYEPRMALTDEGDGLSAYRTIIDGAAAHLSSDGWLMVEIGWKQGPAVESLFHKAGFQNVAIHDDLDHRDRVVIGQKG</sequence>
<dbReference type="InterPro" id="IPR019874">
    <property type="entry name" value="RF_methyltr_PrmC"/>
</dbReference>
<feature type="binding site" evidence="5">
    <location>
        <begin position="184"/>
        <end position="187"/>
    </location>
    <ligand>
        <name>substrate</name>
    </ligand>
</feature>
<feature type="domain" description="Release factor glutamine methyltransferase N-terminal" evidence="7">
    <location>
        <begin position="8"/>
        <end position="77"/>
    </location>
</feature>
<proteinExistence type="inferred from homology"/>
<evidence type="ECO:0000313" key="9">
    <source>
        <dbReference type="Proteomes" id="UP001157961"/>
    </source>
</evidence>
<dbReference type="Pfam" id="PF17827">
    <property type="entry name" value="PrmC_N"/>
    <property type="match status" value="1"/>
</dbReference>
<dbReference type="PANTHER" id="PTHR18895:SF74">
    <property type="entry name" value="MTRF1L RELEASE FACTOR GLUTAMINE METHYLTRANSFERASE"/>
    <property type="match status" value="1"/>
</dbReference>
<organism evidence="8 9">
    <name type="scientific">Shimia sagamensis</name>
    <dbReference type="NCBI Taxonomy" id="1566352"/>
    <lineage>
        <taxon>Bacteria</taxon>
        <taxon>Pseudomonadati</taxon>
        <taxon>Pseudomonadota</taxon>
        <taxon>Alphaproteobacteria</taxon>
        <taxon>Rhodobacterales</taxon>
        <taxon>Roseobacteraceae</taxon>
    </lineage>
</organism>
<dbReference type="CDD" id="cd02440">
    <property type="entry name" value="AdoMet_MTases"/>
    <property type="match status" value="1"/>
</dbReference>
<dbReference type="EMBL" id="FXTY01000002">
    <property type="protein sequence ID" value="SMP13462.1"/>
    <property type="molecule type" value="Genomic_DNA"/>
</dbReference>
<evidence type="ECO:0000256" key="4">
    <source>
        <dbReference type="ARBA" id="ARBA00048391"/>
    </source>
</evidence>
<dbReference type="Pfam" id="PF05175">
    <property type="entry name" value="MTS"/>
    <property type="match status" value="1"/>
</dbReference>
<dbReference type="InterPro" id="IPR004556">
    <property type="entry name" value="HemK-like"/>
</dbReference>
<comment type="caution">
    <text evidence="8">The sequence shown here is derived from an EMBL/GenBank/DDBJ whole genome shotgun (WGS) entry which is preliminary data.</text>
</comment>
<dbReference type="EC" id="2.1.1.297" evidence="5"/>
<accession>A0ABY1NME5</accession>
<comment type="similarity">
    <text evidence="5">Belongs to the protein N5-glutamine methyltransferase family. PrmC subfamily.</text>
</comment>
<feature type="binding site" evidence="5">
    <location>
        <position position="170"/>
    </location>
    <ligand>
        <name>S-adenosyl-L-methionine</name>
        <dbReference type="ChEBI" id="CHEBI:59789"/>
    </ligand>
</feature>
<feature type="binding site" evidence="5">
    <location>
        <begin position="118"/>
        <end position="122"/>
    </location>
    <ligand>
        <name>S-adenosyl-L-methionine</name>
        <dbReference type="ChEBI" id="CHEBI:59789"/>
    </ligand>
</feature>
<evidence type="ECO:0000313" key="8">
    <source>
        <dbReference type="EMBL" id="SMP13462.1"/>
    </source>
</evidence>
<evidence type="ECO:0000256" key="3">
    <source>
        <dbReference type="ARBA" id="ARBA00022691"/>
    </source>
</evidence>
<dbReference type="PROSITE" id="PS00092">
    <property type="entry name" value="N6_MTASE"/>
    <property type="match status" value="1"/>
</dbReference>
<dbReference type="Gene3D" id="3.40.50.150">
    <property type="entry name" value="Vaccinia Virus protein VP39"/>
    <property type="match status" value="1"/>
</dbReference>
<gene>
    <name evidence="5" type="primary">prmC</name>
    <name evidence="8" type="ORF">SAMN06265373_102502</name>
</gene>
<evidence type="ECO:0000256" key="5">
    <source>
        <dbReference type="HAMAP-Rule" id="MF_02126"/>
    </source>
</evidence>
<evidence type="ECO:0000259" key="6">
    <source>
        <dbReference type="Pfam" id="PF05175"/>
    </source>
</evidence>
<dbReference type="RefSeq" id="WP_283425237.1">
    <property type="nucleotide sequence ID" value="NZ_FXTY01000002.1"/>
</dbReference>
<comment type="catalytic activity">
    <reaction evidence="4 5">
        <text>L-glutaminyl-[peptide chain release factor] + S-adenosyl-L-methionine = N(5)-methyl-L-glutaminyl-[peptide chain release factor] + S-adenosyl-L-homocysteine + H(+)</text>
        <dbReference type="Rhea" id="RHEA:42896"/>
        <dbReference type="Rhea" id="RHEA-COMP:10271"/>
        <dbReference type="Rhea" id="RHEA-COMP:10272"/>
        <dbReference type="ChEBI" id="CHEBI:15378"/>
        <dbReference type="ChEBI" id="CHEBI:30011"/>
        <dbReference type="ChEBI" id="CHEBI:57856"/>
        <dbReference type="ChEBI" id="CHEBI:59789"/>
        <dbReference type="ChEBI" id="CHEBI:61891"/>
        <dbReference type="EC" id="2.1.1.297"/>
    </reaction>
</comment>
<dbReference type="Gene3D" id="1.10.8.10">
    <property type="entry name" value="DNA helicase RuvA subunit, C-terminal domain"/>
    <property type="match status" value="1"/>
</dbReference>
<dbReference type="InterPro" id="IPR002052">
    <property type="entry name" value="DNA_methylase_N6_adenine_CS"/>
</dbReference>
<keyword evidence="1 5" id="KW-0489">Methyltransferase</keyword>
<dbReference type="InterPro" id="IPR007848">
    <property type="entry name" value="Small_mtfrase_dom"/>
</dbReference>
<dbReference type="InterPro" id="IPR029063">
    <property type="entry name" value="SAM-dependent_MTases_sf"/>
</dbReference>
<keyword evidence="9" id="KW-1185">Reference proteome</keyword>
<feature type="binding site" evidence="5">
    <location>
        <position position="141"/>
    </location>
    <ligand>
        <name>S-adenosyl-L-methionine</name>
        <dbReference type="ChEBI" id="CHEBI:59789"/>
    </ligand>
</feature>
<reference evidence="8 9" key="1">
    <citation type="submission" date="2017-05" db="EMBL/GenBank/DDBJ databases">
        <authorList>
            <person name="Varghese N."/>
            <person name="Submissions S."/>
        </authorList>
    </citation>
    <scope>NUCLEOTIDE SEQUENCE [LARGE SCALE GENOMIC DNA]</scope>
    <source>
        <strain evidence="8 9">DSM 29734</strain>
    </source>
</reference>
<dbReference type="InterPro" id="IPR050320">
    <property type="entry name" value="N5-glutamine_MTase"/>
</dbReference>
<feature type="domain" description="Methyltransferase small" evidence="6">
    <location>
        <begin position="101"/>
        <end position="212"/>
    </location>
</feature>
<evidence type="ECO:0000259" key="7">
    <source>
        <dbReference type="Pfam" id="PF17827"/>
    </source>
</evidence>
<comment type="function">
    <text evidence="5">Methylates the class 1 translation termination release factors RF1/PrfA and RF2/PrfB on the glutamine residue of the universally conserved GGQ motif.</text>
</comment>
<dbReference type="Proteomes" id="UP001157961">
    <property type="component" value="Unassembled WGS sequence"/>
</dbReference>
<keyword evidence="2 5" id="KW-0808">Transferase</keyword>